<evidence type="ECO:0000256" key="3">
    <source>
        <dbReference type="ARBA" id="ARBA00011738"/>
    </source>
</evidence>
<dbReference type="Pfam" id="PF14008">
    <property type="entry name" value="Metallophos_C"/>
    <property type="match status" value="1"/>
</dbReference>
<dbReference type="Pfam" id="PF16656">
    <property type="entry name" value="Pur_ac_phosph_N"/>
    <property type="match status" value="1"/>
</dbReference>
<comment type="caution">
    <text evidence="12">The sequence shown here is derived from an EMBL/GenBank/DDBJ whole genome shotgun (WGS) entry which is preliminary data.</text>
</comment>
<dbReference type="InterPro" id="IPR025733">
    <property type="entry name" value="PAPs_C"/>
</dbReference>
<dbReference type="PANTHER" id="PTHR45778">
    <property type="entry name" value="PURPLE ACID PHOSPHATASE-RELATED"/>
    <property type="match status" value="1"/>
</dbReference>
<evidence type="ECO:0000259" key="10">
    <source>
        <dbReference type="Pfam" id="PF14008"/>
    </source>
</evidence>
<evidence type="ECO:0000313" key="12">
    <source>
        <dbReference type="EMBL" id="KAK8961906.1"/>
    </source>
</evidence>
<accession>A0ABR2MCZ9</accession>
<sequence length="702" mass="78275">MPNNDRTVANLQTTAAVDGGGGGAGRRATVVVEREATMMSPIVVEIMGESCSMAPAEALILTFAISIVLAISSAPSAAGEVFLSVSPKTLTKSNRTVHIHWSGVPSPSPLDWLGIYNPPNSADDHFIGYLFLNSSLSWPSGAGDLHLPLVNLRSNYAFRLFRWKPEEVNYHHHDHDQNPLPGTRHRLAESEEVGFEIPAAAEQIHLSFTDGEDEMRVMFVTGDGKEAFVRYGLSEEKMDRIVGTEVTRYEMKDMCDSPANSTLGWRDPGFIHDGVMTNLEKGKKYYYRVGSDAAGWSGAHSFISRDNEANETIAFLFGDMGTSVPYATFYRSQEESKSTVRWILRDLEAAGDKPAFISHIGDISYARGFSWIWDEFFNLIEPIASRAPYHVCIGNHEYDWPSQPWRPSWSFGVYGTDGGGECGVPYSLKFKMPGNSTLPTGTRAPHTRNLYYSFDAGAVHFLYISTETDFLRGSDQYEFIEADLLSVDRDKTPFIVVQGHRPMYTTSNEARDAPMRERMLENLEPLFVENNVTLALWGHVHRYERFCPLRNNTCRKMSPESAPGAATVHVVIGMGGQDWQASWKPRPDHPDVPIFPQPKESMFRGGQFGYTKLVATREKLTLVYIGNHDGEVHDTLDIWSGNARKTGDGLRAVVAGNFEVSWYVGGAGFLMIGAILGYAFGFVTRRRRERNAWTPVKNEDAS</sequence>
<feature type="transmembrane region" description="Helical" evidence="8">
    <location>
        <begin position="660"/>
        <end position="683"/>
    </location>
</feature>
<evidence type="ECO:0000313" key="13">
    <source>
        <dbReference type="Proteomes" id="UP001412067"/>
    </source>
</evidence>
<dbReference type="InterPro" id="IPR008963">
    <property type="entry name" value="Purple_acid_Pase-like_N"/>
</dbReference>
<keyword evidence="7" id="KW-0378">Hydrolase</keyword>
<dbReference type="Pfam" id="PF00149">
    <property type="entry name" value="Metallophos"/>
    <property type="match status" value="1"/>
</dbReference>
<comment type="subunit">
    <text evidence="3">Homodimer.</text>
</comment>
<dbReference type="InterPro" id="IPR004843">
    <property type="entry name" value="Calcineurin-like_PHP"/>
</dbReference>
<keyword evidence="8" id="KW-1133">Transmembrane helix</keyword>
<evidence type="ECO:0000256" key="6">
    <source>
        <dbReference type="ARBA" id="ARBA00023180"/>
    </source>
</evidence>
<feature type="domain" description="Calcineurin-like phosphoesterase" evidence="9">
    <location>
        <begin position="317"/>
        <end position="543"/>
    </location>
</feature>
<comment type="catalytic activity">
    <reaction evidence="7">
        <text>a phosphate monoester + H2O = an alcohol + phosphate</text>
        <dbReference type="Rhea" id="RHEA:15017"/>
        <dbReference type="ChEBI" id="CHEBI:15377"/>
        <dbReference type="ChEBI" id="CHEBI:30879"/>
        <dbReference type="ChEBI" id="CHEBI:43474"/>
        <dbReference type="ChEBI" id="CHEBI:67140"/>
        <dbReference type="EC" id="3.1.3.2"/>
    </reaction>
</comment>
<comment type="subcellular location">
    <subcellularLocation>
        <location evidence="1">Secreted</location>
    </subcellularLocation>
</comment>
<dbReference type="SUPFAM" id="SSF56300">
    <property type="entry name" value="Metallo-dependent phosphatases"/>
    <property type="match status" value="1"/>
</dbReference>
<proteinExistence type="inferred from homology"/>
<keyword evidence="4" id="KW-0964">Secreted</keyword>
<evidence type="ECO:0000256" key="8">
    <source>
        <dbReference type="SAM" id="Phobius"/>
    </source>
</evidence>
<keyword evidence="8" id="KW-0812">Transmembrane</keyword>
<keyword evidence="5" id="KW-0732">Signal</keyword>
<reference evidence="12 13" key="1">
    <citation type="journal article" date="2022" name="Nat. Plants">
        <title>Genomes of leafy and leafless Platanthera orchids illuminate the evolution of mycoheterotrophy.</title>
        <authorList>
            <person name="Li M.H."/>
            <person name="Liu K.W."/>
            <person name="Li Z."/>
            <person name="Lu H.C."/>
            <person name="Ye Q.L."/>
            <person name="Zhang D."/>
            <person name="Wang J.Y."/>
            <person name="Li Y.F."/>
            <person name="Zhong Z.M."/>
            <person name="Liu X."/>
            <person name="Yu X."/>
            <person name="Liu D.K."/>
            <person name="Tu X.D."/>
            <person name="Liu B."/>
            <person name="Hao Y."/>
            <person name="Liao X.Y."/>
            <person name="Jiang Y.T."/>
            <person name="Sun W.H."/>
            <person name="Chen J."/>
            <person name="Chen Y.Q."/>
            <person name="Ai Y."/>
            <person name="Zhai J.W."/>
            <person name="Wu S.S."/>
            <person name="Zhou Z."/>
            <person name="Hsiao Y.Y."/>
            <person name="Wu W.L."/>
            <person name="Chen Y.Y."/>
            <person name="Lin Y.F."/>
            <person name="Hsu J.L."/>
            <person name="Li C.Y."/>
            <person name="Wang Z.W."/>
            <person name="Zhao X."/>
            <person name="Zhong W.Y."/>
            <person name="Ma X.K."/>
            <person name="Ma L."/>
            <person name="Huang J."/>
            <person name="Chen G.Z."/>
            <person name="Huang M.Z."/>
            <person name="Huang L."/>
            <person name="Peng D.H."/>
            <person name="Luo Y.B."/>
            <person name="Zou S.Q."/>
            <person name="Chen S.P."/>
            <person name="Lan S."/>
            <person name="Tsai W.C."/>
            <person name="Van de Peer Y."/>
            <person name="Liu Z.J."/>
        </authorList>
    </citation>
    <scope>NUCLEOTIDE SEQUENCE [LARGE SCALE GENOMIC DNA]</scope>
    <source>
        <strain evidence="12">Lor288</strain>
    </source>
</reference>
<keyword evidence="13" id="KW-1185">Reference proteome</keyword>
<dbReference type="InterPro" id="IPR029052">
    <property type="entry name" value="Metallo-depent_PP-like"/>
</dbReference>
<evidence type="ECO:0000259" key="9">
    <source>
        <dbReference type="Pfam" id="PF00149"/>
    </source>
</evidence>
<evidence type="ECO:0000256" key="1">
    <source>
        <dbReference type="ARBA" id="ARBA00004613"/>
    </source>
</evidence>
<dbReference type="EMBL" id="JBBWWR010000009">
    <property type="protein sequence ID" value="KAK8961906.1"/>
    <property type="molecule type" value="Genomic_DNA"/>
</dbReference>
<dbReference type="Proteomes" id="UP001412067">
    <property type="component" value="Unassembled WGS sequence"/>
</dbReference>
<organism evidence="12 13">
    <name type="scientific">Platanthera guangdongensis</name>
    <dbReference type="NCBI Taxonomy" id="2320717"/>
    <lineage>
        <taxon>Eukaryota</taxon>
        <taxon>Viridiplantae</taxon>
        <taxon>Streptophyta</taxon>
        <taxon>Embryophyta</taxon>
        <taxon>Tracheophyta</taxon>
        <taxon>Spermatophyta</taxon>
        <taxon>Magnoliopsida</taxon>
        <taxon>Liliopsida</taxon>
        <taxon>Asparagales</taxon>
        <taxon>Orchidaceae</taxon>
        <taxon>Orchidoideae</taxon>
        <taxon>Orchideae</taxon>
        <taxon>Orchidinae</taxon>
        <taxon>Platanthera</taxon>
    </lineage>
</organism>
<keyword evidence="6" id="KW-0325">Glycoprotein</keyword>
<dbReference type="InterPro" id="IPR015914">
    <property type="entry name" value="PAPs_N"/>
</dbReference>
<dbReference type="SUPFAM" id="SSF49363">
    <property type="entry name" value="Purple acid phosphatase, N-terminal domain"/>
    <property type="match status" value="1"/>
</dbReference>
<feature type="domain" description="Purple acid phosphatase C-terminal" evidence="10">
    <location>
        <begin position="566"/>
        <end position="635"/>
    </location>
</feature>
<evidence type="ECO:0000259" key="11">
    <source>
        <dbReference type="Pfam" id="PF16656"/>
    </source>
</evidence>
<feature type="domain" description="Purple acid phosphatase N-terminal" evidence="11">
    <location>
        <begin position="202"/>
        <end position="302"/>
    </location>
</feature>
<keyword evidence="8" id="KW-0472">Membrane</keyword>
<evidence type="ECO:0000256" key="4">
    <source>
        <dbReference type="ARBA" id="ARBA00022525"/>
    </source>
</evidence>
<dbReference type="Gene3D" id="2.60.40.380">
    <property type="entry name" value="Purple acid phosphatase-like, N-terminal"/>
    <property type="match status" value="1"/>
</dbReference>
<evidence type="ECO:0000256" key="5">
    <source>
        <dbReference type="ARBA" id="ARBA00022729"/>
    </source>
</evidence>
<dbReference type="InterPro" id="IPR041792">
    <property type="entry name" value="MPP_PAP"/>
</dbReference>
<name>A0ABR2MCZ9_9ASPA</name>
<dbReference type="EC" id="3.1.3.2" evidence="7"/>
<gene>
    <name evidence="12" type="primary">PAP2</name>
    <name evidence="12" type="ORF">KSP40_PGU005222</name>
</gene>
<evidence type="ECO:0000256" key="7">
    <source>
        <dbReference type="RuleBase" id="RU361203"/>
    </source>
</evidence>
<dbReference type="CDD" id="cd00839">
    <property type="entry name" value="MPP_PAPs"/>
    <property type="match status" value="1"/>
</dbReference>
<evidence type="ECO:0000256" key="2">
    <source>
        <dbReference type="ARBA" id="ARBA00008723"/>
    </source>
</evidence>
<dbReference type="PANTHER" id="PTHR45778:SF7">
    <property type="entry name" value="PURPLE ACID PHOSPHATASE"/>
    <property type="match status" value="1"/>
</dbReference>
<protein>
    <recommendedName>
        <fullName evidence="7">Purple acid phosphatase</fullName>
        <ecNumber evidence="7">3.1.3.2</ecNumber>
    </recommendedName>
</protein>
<comment type="similarity">
    <text evidence="2 7">Belongs to the metallophosphoesterase superfamily. Purple acid phosphatase family.</text>
</comment>
<dbReference type="Gene3D" id="3.60.21.10">
    <property type="match status" value="1"/>
</dbReference>